<keyword evidence="1 2" id="KW-0732">Signal</keyword>
<dbReference type="Proteomes" id="UP000215545">
    <property type="component" value="Unassembled WGS sequence"/>
</dbReference>
<protein>
    <submittedName>
        <fullName evidence="5">S-layer homology domain-containing protein</fullName>
    </submittedName>
</protein>
<feature type="domain" description="SLH" evidence="3">
    <location>
        <begin position="143"/>
        <end position="206"/>
    </location>
</feature>
<dbReference type="PROSITE" id="PS51272">
    <property type="entry name" value="SLH"/>
    <property type="match status" value="2"/>
</dbReference>
<dbReference type="PANTHER" id="PTHR43308:SF5">
    <property type="entry name" value="S-LAYER PROTEIN _ PEPTIDOGLYCAN ENDO-BETA-N-ACETYLGLUCOSAMINIDASE"/>
    <property type="match status" value="1"/>
</dbReference>
<evidence type="ECO:0000313" key="5">
    <source>
        <dbReference type="EMBL" id="SIQ37440.1"/>
    </source>
</evidence>
<evidence type="ECO:0000313" key="4">
    <source>
        <dbReference type="EMBL" id="OXS79249.1"/>
    </source>
</evidence>
<evidence type="ECO:0000313" key="7">
    <source>
        <dbReference type="Proteomes" id="UP000215545"/>
    </source>
</evidence>
<evidence type="ECO:0000313" key="6">
    <source>
        <dbReference type="Proteomes" id="UP000186385"/>
    </source>
</evidence>
<accession>A0A1N6S8P5</accession>
<name>A0A1N6S8P5_9BACI</name>
<dbReference type="RefSeq" id="WP_045849640.1">
    <property type="nucleotide sequence ID" value="NZ_FTLX01000002.1"/>
</dbReference>
<reference evidence="7" key="2">
    <citation type="submission" date="2017-03" db="EMBL/GenBank/DDBJ databases">
        <title>Bacillus sp. V-88(T) DSM27956, whole genome shotgun sequencing project.</title>
        <authorList>
            <person name="Dastager S.G."/>
            <person name="Neurgaonkar P.S."/>
            <person name="Dharne M.S."/>
        </authorList>
    </citation>
    <scope>NUCLEOTIDE SEQUENCE [LARGE SCALE GENOMIC DNA]</scope>
    <source>
        <strain evidence="7">DSM 25145</strain>
    </source>
</reference>
<evidence type="ECO:0000256" key="1">
    <source>
        <dbReference type="ARBA" id="ARBA00022729"/>
    </source>
</evidence>
<dbReference type="InterPro" id="IPR051465">
    <property type="entry name" value="Cell_Envelope_Struct_Comp"/>
</dbReference>
<dbReference type="EMBL" id="FTLX01000002">
    <property type="protein sequence ID" value="SIQ37440.1"/>
    <property type="molecule type" value="Genomic_DNA"/>
</dbReference>
<dbReference type="Proteomes" id="UP000186385">
    <property type="component" value="Unassembled WGS sequence"/>
</dbReference>
<reference evidence="4" key="3">
    <citation type="submission" date="2017-03" db="EMBL/GenBank/DDBJ databases">
        <authorList>
            <person name="Dastager S.G."/>
            <person name="Neurgaonkar P.S."/>
            <person name="Dharne M.S."/>
        </authorList>
    </citation>
    <scope>NUCLEOTIDE SEQUENCE</scope>
    <source>
        <strain evidence="4">DSM 25145</strain>
    </source>
</reference>
<organism evidence="5 6">
    <name type="scientific">Domibacillus enclensis</name>
    <dbReference type="NCBI Taxonomy" id="1017273"/>
    <lineage>
        <taxon>Bacteria</taxon>
        <taxon>Bacillati</taxon>
        <taxon>Bacillota</taxon>
        <taxon>Bacilli</taxon>
        <taxon>Bacillales</taxon>
        <taxon>Bacillaceae</taxon>
        <taxon>Domibacillus</taxon>
    </lineage>
</organism>
<dbReference type="OrthoDB" id="1736525at2"/>
<proteinExistence type="predicted"/>
<dbReference type="InterPro" id="IPR001119">
    <property type="entry name" value="SLH_dom"/>
</dbReference>
<dbReference type="AlphaFoldDB" id="A0A1N6S8P5"/>
<reference evidence="5 6" key="1">
    <citation type="submission" date="2017-01" db="EMBL/GenBank/DDBJ databases">
        <authorList>
            <person name="Mah S.A."/>
            <person name="Swanson W.J."/>
            <person name="Moy G.W."/>
            <person name="Vacquier V.D."/>
        </authorList>
    </citation>
    <scope>NUCLEOTIDE SEQUENCE [LARGE SCALE GENOMIC DNA]</scope>
    <source>
        <strain evidence="5 6">NIO-1016</strain>
    </source>
</reference>
<feature type="chain" id="PRO_5009938156" evidence="2">
    <location>
        <begin position="24"/>
        <end position="764"/>
    </location>
</feature>
<feature type="domain" description="SLH" evidence="3">
    <location>
        <begin position="21"/>
        <end position="84"/>
    </location>
</feature>
<dbReference type="STRING" id="1017273.SAMN05443094_102348"/>
<dbReference type="PANTHER" id="PTHR43308">
    <property type="entry name" value="OUTER MEMBRANE PROTEIN ALPHA-RELATED"/>
    <property type="match status" value="1"/>
</dbReference>
<sequence>MRKIGGSLAAFLVVFTFVFHVSAQSFSDTSGHWAKAEIDDLVAEDVIAGFEDGTFRPYTNVTRGQFLAYLVRALDLPAGDSAFKDVGPGSTLYPEIAAAKKAGIIAGTTEGLALPYEAITRSDVAVMLDRAMQLKGDYMNRAPLSFTDAKEIGGYAYASVERMTHYGLIYGTAENAFLPSKVATRGESAVFIHRMMTKLGLLAGDKEPIEIPKPADNQEVIVPVNDRQYVKVRMNSRGVPLTYSRSSSEKHILSTDYHYDYHMGYASNPLGSLRVTLRKLDNGDTFVFTKFTHNADNTYSATVSMPFVQSDGYSLAKYSDQGTIVQEHHNVFGVDETSHPIGVLSVKNGSAVTNEVMMGKNYVSLPKQQKYSDGTVSSLRVLEKEYAGYDITQANNTVTASMNMTVQGKAISDSWALVSDKPLFKSESTRNQWFKRTIAEYISINNWLTADGAITKLPWSIEPGYKMGYGRSINRMQAGIYLTAYQQHNDRYLYNLVLNGVADLDVFSGGEVTKGSQPLFHTEYTSTWLKNAYGTTAPYVDTRLNENAAMFLKNTGEALDIDALKDDNLSYANFLVNQKALGNTIPVTLSSYMISDYYKSGSAKTHSSLNHALGGMRFLIVAYEQTRDDKYLKPMRELKAGIENLYPRWVRTSGSYKGDLWYQVNPDLTFAGNDYELLTLLDLLLNQEGLERIGMERSAIFDQMIRSKTTYLVNNNRPFINDVIKKLNEQGFGDLISGTRAASTDRIDAEEMQMITDVLNSVPK</sequence>
<evidence type="ECO:0000256" key="2">
    <source>
        <dbReference type="SAM" id="SignalP"/>
    </source>
</evidence>
<dbReference type="Pfam" id="PF00395">
    <property type="entry name" value="SLH"/>
    <property type="match status" value="3"/>
</dbReference>
<dbReference type="EMBL" id="MWSK01000002">
    <property type="protein sequence ID" value="OXS79249.1"/>
    <property type="molecule type" value="Genomic_DNA"/>
</dbReference>
<feature type="signal peptide" evidence="2">
    <location>
        <begin position="1"/>
        <end position="23"/>
    </location>
</feature>
<gene>
    <name evidence="4" type="ORF">B1B05_05620</name>
    <name evidence="5" type="ORF">SAMN05443094_102348</name>
</gene>
<keyword evidence="7" id="KW-1185">Reference proteome</keyword>
<evidence type="ECO:0000259" key="3">
    <source>
        <dbReference type="PROSITE" id="PS51272"/>
    </source>
</evidence>